<feature type="transmembrane region" description="Helical" evidence="2">
    <location>
        <begin position="7"/>
        <end position="26"/>
    </location>
</feature>
<proteinExistence type="inferred from homology"/>
<dbReference type="AlphaFoldDB" id="A0A0R2CEZ5"/>
<dbReference type="PATRIC" id="fig|1423729.3.peg.1189"/>
<keyword evidence="2" id="KW-1133">Transmembrane helix</keyword>
<dbReference type="OrthoDB" id="1700484at2"/>
<comment type="pathway">
    <text evidence="1">Cell wall biogenesis; lipoteichoic acid biosynthesis.</text>
</comment>
<dbReference type="PIRSF" id="PIRSF021438">
    <property type="entry name" value="DltD"/>
    <property type="match status" value="1"/>
</dbReference>
<dbReference type="InterPro" id="IPR006998">
    <property type="entry name" value="DltD"/>
</dbReference>
<dbReference type="NCBIfam" id="TIGR04092">
    <property type="entry name" value="LTA_DltD"/>
    <property type="match status" value="1"/>
</dbReference>
<evidence type="ECO:0000313" key="3">
    <source>
        <dbReference type="EMBL" id="KRM90273.1"/>
    </source>
</evidence>
<keyword evidence="1" id="KW-1003">Cell membrane</keyword>
<dbReference type="UniPathway" id="UPA00556"/>
<name>A0A0R2CEZ5_9LACO</name>
<dbReference type="PANTHER" id="PTHR40039">
    <property type="entry name" value="PROTEIN DLTD"/>
    <property type="match status" value="1"/>
</dbReference>
<organism evidence="3 4">
    <name type="scientific">Liquorilactobacillus cacaonum DSM 21116</name>
    <dbReference type="NCBI Taxonomy" id="1423729"/>
    <lineage>
        <taxon>Bacteria</taxon>
        <taxon>Bacillati</taxon>
        <taxon>Bacillota</taxon>
        <taxon>Bacilli</taxon>
        <taxon>Lactobacillales</taxon>
        <taxon>Lactobacillaceae</taxon>
        <taxon>Liquorilactobacillus</taxon>
    </lineage>
</organism>
<protein>
    <recommendedName>
        <fullName evidence="1">Protein DltD</fullName>
    </recommendedName>
</protein>
<dbReference type="InterPro" id="IPR023896">
    <property type="entry name" value="LTA_DltD"/>
</dbReference>
<evidence type="ECO:0000313" key="4">
    <source>
        <dbReference type="Proteomes" id="UP000051131"/>
    </source>
</evidence>
<dbReference type="PANTHER" id="PTHR40039:SF1">
    <property type="entry name" value="PROTEIN DLTD"/>
    <property type="match status" value="1"/>
</dbReference>
<dbReference type="GO" id="GO:0005886">
    <property type="term" value="C:plasma membrane"/>
    <property type="evidence" value="ECO:0007669"/>
    <property type="project" value="UniProtKB-UniRule"/>
</dbReference>
<evidence type="ECO:0000256" key="2">
    <source>
        <dbReference type="SAM" id="Phobius"/>
    </source>
</evidence>
<comment type="similarity">
    <text evidence="1">Belongs to the DltD family.</text>
</comment>
<gene>
    <name evidence="3" type="ORF">FC80_GL001174</name>
</gene>
<evidence type="ECO:0000256" key="1">
    <source>
        <dbReference type="PIRNR" id="PIRNR021438"/>
    </source>
</evidence>
<sequence length="415" mass="48259">MSVKKRLFLIFGPIVCAALIIIGFLFSPFRPDKISQSIIQKAALSQSAQVFKGMAVKKAAFKENYVPFFGSSELSRIDALHPSVLAQKYHRSYRPFLLGTAGTQSITQFWQMQGFGNELNHKKAVFIISPQWFVKGGIDPAAFNYFYPRPEIVNWLLKAKSTEEDRFAAERLLALNPKDSTDVIDDSVLRIAAGQHLTSFQKIYLHLVKNELDREDQLFSTISLNNRENLIKQREKELPKKYDIVKLDRVGFQLGEANTTNNRFGIDNHFWDHKIKPVYKRLAQEQKHFSYIKSVEYSDFQLVLNEFAKHHTNVLFIIPPINQKWANYTGLSMAMIQKFDKKITYQLNSQGFTHIANLTNEGTQPYFMQDTIHLGWRGWLAVDQYVNPFLTKKQSNPHYKINNYFYTKKWQNMSY</sequence>
<dbReference type="Proteomes" id="UP000051131">
    <property type="component" value="Unassembled WGS sequence"/>
</dbReference>
<dbReference type="Pfam" id="PF04914">
    <property type="entry name" value="DltD"/>
    <property type="match status" value="1"/>
</dbReference>
<accession>A0A0R2CEZ5</accession>
<dbReference type="STRING" id="1423729.FC80_GL001174"/>
<comment type="caution">
    <text evidence="3">The sequence shown here is derived from an EMBL/GenBank/DDBJ whole genome shotgun (WGS) entry which is preliminary data.</text>
</comment>
<keyword evidence="1 2" id="KW-0472">Membrane</keyword>
<keyword evidence="4" id="KW-1185">Reference proteome</keyword>
<keyword evidence="2" id="KW-0812">Transmembrane</keyword>
<dbReference type="GO" id="GO:0070395">
    <property type="term" value="P:lipoteichoic acid biosynthetic process"/>
    <property type="evidence" value="ECO:0007669"/>
    <property type="project" value="UniProtKB-UniRule"/>
</dbReference>
<dbReference type="EMBL" id="AYZE01000015">
    <property type="protein sequence ID" value="KRM90273.1"/>
    <property type="molecule type" value="Genomic_DNA"/>
</dbReference>
<dbReference type="RefSeq" id="WP_057829396.1">
    <property type="nucleotide sequence ID" value="NZ_AYZE01000015.1"/>
</dbReference>
<reference evidence="3 4" key="1">
    <citation type="journal article" date="2015" name="Genome Announc.">
        <title>Expanding the biotechnology potential of lactobacilli through comparative genomics of 213 strains and associated genera.</title>
        <authorList>
            <person name="Sun Z."/>
            <person name="Harris H.M."/>
            <person name="McCann A."/>
            <person name="Guo C."/>
            <person name="Argimon S."/>
            <person name="Zhang W."/>
            <person name="Yang X."/>
            <person name="Jeffery I.B."/>
            <person name="Cooney J.C."/>
            <person name="Kagawa T.F."/>
            <person name="Liu W."/>
            <person name="Song Y."/>
            <person name="Salvetti E."/>
            <person name="Wrobel A."/>
            <person name="Rasinkangas P."/>
            <person name="Parkhill J."/>
            <person name="Rea M.C."/>
            <person name="O'Sullivan O."/>
            <person name="Ritari J."/>
            <person name="Douillard F.P."/>
            <person name="Paul Ross R."/>
            <person name="Yang R."/>
            <person name="Briner A.E."/>
            <person name="Felis G.E."/>
            <person name="de Vos W.M."/>
            <person name="Barrangou R."/>
            <person name="Klaenhammer T.R."/>
            <person name="Caufield P.W."/>
            <person name="Cui Y."/>
            <person name="Zhang H."/>
            <person name="O'Toole P.W."/>
        </authorList>
    </citation>
    <scope>NUCLEOTIDE SEQUENCE [LARGE SCALE GENOMIC DNA]</scope>
    <source>
        <strain evidence="3 4">DSM 21116</strain>
    </source>
</reference>